<dbReference type="SUPFAM" id="SSF47384">
    <property type="entry name" value="Homodimeric domain of signal transducing histidine kinase"/>
    <property type="match status" value="1"/>
</dbReference>
<proteinExistence type="predicted"/>
<dbReference type="CDD" id="cd00082">
    <property type="entry name" value="HisKA"/>
    <property type="match status" value="1"/>
</dbReference>
<sequence length="469" mass="52499">MYGIRKRLVMNFTFVVLMVILVLGSSFVLGVRSFYYGGAEQALLSRINVSTAFYNKYIQYYNLQNKAKYIFEHTSQDDLAHVEIIDLEGNVILDFNGFTKRKSILTQDVQDALKGNTGIWTGKSEDIGEHILAVSKPLTYYDSTAGVLRYVTSVEAVDKVVNQITLLVWGVGAGLVLLSLILNLIVSKRIITPIVELTGAAKSMAKGDFSQRARQGGDDEIGTLAETFNYMASELEKAEEIKNDFISSVSHELRTPLTSIKGWSEVVLTGDMEDKEETRMAMQIIVKESDRLTGLVEQLLDFSRLQAGGMEIHKTELEVNQLLMDVQQQFSARAFQKEIQLVTETPDEQLLVCGDENRLKQVVINLLHNSMKFSEEHTTITMRSYQEDQMVIIEVIDQGAGISEEELPRITDKFYKGKHKQSGSGIGLSLCLEIVKLHQGIFHITSKVGVGTTIQVRLPMHVEKSSEGE</sequence>
<dbReference type="PROSITE" id="PS50885">
    <property type="entry name" value="HAMP"/>
    <property type="match status" value="1"/>
</dbReference>
<dbReference type="SMART" id="SM00387">
    <property type="entry name" value="HATPase_c"/>
    <property type="match status" value="1"/>
</dbReference>
<dbReference type="InterPro" id="IPR003660">
    <property type="entry name" value="HAMP_dom"/>
</dbReference>
<keyword evidence="8" id="KW-0547">Nucleotide-binding</keyword>
<keyword evidence="10" id="KW-0067">ATP-binding</keyword>
<keyword evidence="6" id="KW-0808">Transferase</keyword>
<accession>A0A502IR14</accession>
<dbReference type="FunFam" id="3.30.565.10:FF:000006">
    <property type="entry name" value="Sensor histidine kinase WalK"/>
    <property type="match status" value="1"/>
</dbReference>
<evidence type="ECO:0000256" key="6">
    <source>
        <dbReference type="ARBA" id="ARBA00022679"/>
    </source>
</evidence>
<dbReference type="Gene3D" id="6.10.340.10">
    <property type="match status" value="1"/>
</dbReference>
<keyword evidence="13" id="KW-0472">Membrane</keyword>
<keyword evidence="15" id="KW-1185">Reference proteome</keyword>
<dbReference type="Gene3D" id="1.10.287.130">
    <property type="match status" value="1"/>
</dbReference>
<dbReference type="InterPro" id="IPR005467">
    <property type="entry name" value="His_kinase_dom"/>
</dbReference>
<dbReference type="SMART" id="SM00388">
    <property type="entry name" value="HisKA"/>
    <property type="match status" value="1"/>
</dbReference>
<dbReference type="SUPFAM" id="SSF158472">
    <property type="entry name" value="HAMP domain-like"/>
    <property type="match status" value="1"/>
</dbReference>
<evidence type="ECO:0000256" key="1">
    <source>
        <dbReference type="ARBA" id="ARBA00000085"/>
    </source>
</evidence>
<gene>
    <name evidence="14" type="ORF">EEL30_02520</name>
</gene>
<dbReference type="PANTHER" id="PTHR45528">
    <property type="entry name" value="SENSOR HISTIDINE KINASE CPXA"/>
    <property type="match status" value="1"/>
</dbReference>
<dbReference type="PANTHER" id="PTHR45528:SF1">
    <property type="entry name" value="SENSOR HISTIDINE KINASE CPXA"/>
    <property type="match status" value="1"/>
</dbReference>
<evidence type="ECO:0000256" key="10">
    <source>
        <dbReference type="ARBA" id="ARBA00022840"/>
    </source>
</evidence>
<dbReference type="SUPFAM" id="SSF55874">
    <property type="entry name" value="ATPase domain of HSP90 chaperone/DNA topoisomerase II/histidine kinase"/>
    <property type="match status" value="1"/>
</dbReference>
<evidence type="ECO:0000256" key="12">
    <source>
        <dbReference type="ARBA" id="ARBA00023012"/>
    </source>
</evidence>
<dbReference type="EMBL" id="CP033464">
    <property type="protein sequence ID" value="QDX91348.1"/>
    <property type="molecule type" value="Genomic_DNA"/>
</dbReference>
<dbReference type="InterPro" id="IPR050398">
    <property type="entry name" value="HssS/ArlS-like"/>
</dbReference>
<dbReference type="Pfam" id="PF00672">
    <property type="entry name" value="HAMP"/>
    <property type="match status" value="1"/>
</dbReference>
<evidence type="ECO:0000256" key="5">
    <source>
        <dbReference type="ARBA" id="ARBA00022553"/>
    </source>
</evidence>
<dbReference type="FunFam" id="1.10.287.130:FF:000001">
    <property type="entry name" value="Two-component sensor histidine kinase"/>
    <property type="match status" value="1"/>
</dbReference>
<evidence type="ECO:0000256" key="3">
    <source>
        <dbReference type="ARBA" id="ARBA00012438"/>
    </source>
</evidence>
<dbReference type="Gene3D" id="3.30.565.10">
    <property type="entry name" value="Histidine kinase-like ATPase, C-terminal domain"/>
    <property type="match status" value="1"/>
</dbReference>
<dbReference type="OrthoDB" id="2359336at2"/>
<dbReference type="Pfam" id="PF00512">
    <property type="entry name" value="HisKA"/>
    <property type="match status" value="1"/>
</dbReference>
<evidence type="ECO:0000256" key="11">
    <source>
        <dbReference type="ARBA" id="ARBA00022989"/>
    </source>
</evidence>
<evidence type="ECO:0000256" key="2">
    <source>
        <dbReference type="ARBA" id="ARBA00004651"/>
    </source>
</evidence>
<dbReference type="GO" id="GO:0005886">
    <property type="term" value="C:plasma membrane"/>
    <property type="evidence" value="ECO:0007669"/>
    <property type="project" value="UniProtKB-SubCell"/>
</dbReference>
<dbReference type="Proteomes" id="UP000319432">
    <property type="component" value="Chromosome"/>
</dbReference>
<evidence type="ECO:0000256" key="13">
    <source>
        <dbReference type="ARBA" id="ARBA00023136"/>
    </source>
</evidence>
<evidence type="ECO:0000313" key="15">
    <source>
        <dbReference type="Proteomes" id="UP000319432"/>
    </source>
</evidence>
<dbReference type="Pfam" id="PF02518">
    <property type="entry name" value="HATPase_c"/>
    <property type="match status" value="1"/>
</dbReference>
<dbReference type="PRINTS" id="PR00344">
    <property type="entry name" value="BCTRLSENSOR"/>
</dbReference>
<dbReference type="InterPro" id="IPR003661">
    <property type="entry name" value="HisK_dim/P_dom"/>
</dbReference>
<dbReference type="PROSITE" id="PS50109">
    <property type="entry name" value="HIS_KIN"/>
    <property type="match status" value="1"/>
</dbReference>
<keyword evidence="7" id="KW-0812">Transmembrane</keyword>
<evidence type="ECO:0000256" key="8">
    <source>
        <dbReference type="ARBA" id="ARBA00022741"/>
    </source>
</evidence>
<dbReference type="InterPro" id="IPR036097">
    <property type="entry name" value="HisK_dim/P_sf"/>
</dbReference>
<dbReference type="InterPro" id="IPR003594">
    <property type="entry name" value="HATPase_dom"/>
</dbReference>
<keyword evidence="9 14" id="KW-0418">Kinase</keyword>
<dbReference type="EC" id="2.7.13.3" evidence="3"/>
<dbReference type="InterPro" id="IPR004358">
    <property type="entry name" value="Sig_transdc_His_kin-like_C"/>
</dbReference>
<evidence type="ECO:0000313" key="14">
    <source>
        <dbReference type="EMBL" id="QDX91348.1"/>
    </source>
</evidence>
<keyword evidence="11" id="KW-1133">Transmembrane helix</keyword>
<dbReference type="InterPro" id="IPR036890">
    <property type="entry name" value="HATPase_C_sf"/>
</dbReference>
<dbReference type="GO" id="GO:0005524">
    <property type="term" value="F:ATP binding"/>
    <property type="evidence" value="ECO:0007669"/>
    <property type="project" value="UniProtKB-KW"/>
</dbReference>
<dbReference type="SMART" id="SM00304">
    <property type="entry name" value="HAMP"/>
    <property type="match status" value="1"/>
</dbReference>
<dbReference type="GO" id="GO:0000155">
    <property type="term" value="F:phosphorelay sensor kinase activity"/>
    <property type="evidence" value="ECO:0007669"/>
    <property type="project" value="InterPro"/>
</dbReference>
<protein>
    <recommendedName>
        <fullName evidence="3">histidine kinase</fullName>
        <ecNumber evidence="3">2.7.13.3</ecNumber>
    </recommendedName>
</protein>
<comment type="catalytic activity">
    <reaction evidence="1">
        <text>ATP + protein L-histidine = ADP + protein N-phospho-L-histidine.</text>
        <dbReference type="EC" id="2.7.13.3"/>
    </reaction>
</comment>
<evidence type="ECO:0000256" key="9">
    <source>
        <dbReference type="ARBA" id="ARBA00022777"/>
    </source>
</evidence>
<keyword evidence="5" id="KW-0597">Phosphoprotein</keyword>
<comment type="subcellular location">
    <subcellularLocation>
        <location evidence="2">Cell membrane</location>
        <topology evidence="2">Multi-pass membrane protein</topology>
    </subcellularLocation>
</comment>
<dbReference type="CDD" id="cd06225">
    <property type="entry name" value="HAMP"/>
    <property type="match status" value="1"/>
</dbReference>
<dbReference type="AlphaFoldDB" id="A0A502IR14"/>
<keyword evidence="4" id="KW-1003">Cell membrane</keyword>
<evidence type="ECO:0000256" key="7">
    <source>
        <dbReference type="ARBA" id="ARBA00022692"/>
    </source>
</evidence>
<organism evidence="14 15">
    <name type="scientific">Brevibacillus laterosporus</name>
    <name type="common">Bacillus laterosporus</name>
    <dbReference type="NCBI Taxonomy" id="1465"/>
    <lineage>
        <taxon>Bacteria</taxon>
        <taxon>Bacillati</taxon>
        <taxon>Bacillota</taxon>
        <taxon>Bacilli</taxon>
        <taxon>Bacillales</taxon>
        <taxon>Paenibacillaceae</taxon>
        <taxon>Brevibacillus</taxon>
    </lineage>
</organism>
<keyword evidence="12" id="KW-0902">Two-component regulatory system</keyword>
<name>A0A502IR14_BRELA</name>
<evidence type="ECO:0000256" key="4">
    <source>
        <dbReference type="ARBA" id="ARBA00022475"/>
    </source>
</evidence>
<reference evidence="14 15" key="1">
    <citation type="submission" date="2018-11" db="EMBL/GenBank/DDBJ databases">
        <title>Phylogenetic determinants of toxin gene distribution in genomes of Brevibacillus laterosporus.</title>
        <authorList>
            <person name="Glare T.R."/>
            <person name="Durrant A."/>
            <person name="Berry C."/>
            <person name="Palma L."/>
            <person name="Ormskirk M."/>
            <person name="Cox M.O."/>
        </authorList>
    </citation>
    <scope>NUCLEOTIDE SEQUENCE [LARGE SCALE GENOMIC DNA]</scope>
    <source>
        <strain evidence="14 15">1821L</strain>
    </source>
</reference>